<feature type="domain" description="Serine aminopeptidase S33" evidence="1">
    <location>
        <begin position="24"/>
        <end position="249"/>
    </location>
</feature>
<name>A0ABN6MHG9_9ACTN</name>
<evidence type="ECO:0000259" key="1">
    <source>
        <dbReference type="Pfam" id="PF12146"/>
    </source>
</evidence>
<dbReference type="Gene3D" id="3.40.50.1820">
    <property type="entry name" value="alpha/beta hydrolase"/>
    <property type="match status" value="1"/>
</dbReference>
<dbReference type="EMBL" id="AP025564">
    <property type="protein sequence ID" value="BDE97457.1"/>
    <property type="molecule type" value="Genomic_DNA"/>
</dbReference>
<evidence type="ECO:0000313" key="3">
    <source>
        <dbReference type="Proteomes" id="UP001320544"/>
    </source>
</evidence>
<dbReference type="RefSeq" id="WP_244386755.1">
    <property type="nucleotide sequence ID" value="NZ_AP025564.1"/>
</dbReference>
<dbReference type="InterPro" id="IPR029058">
    <property type="entry name" value="AB_hydrolase_fold"/>
</dbReference>
<dbReference type="SUPFAM" id="SSF53474">
    <property type="entry name" value="alpha/beta-Hydrolases"/>
    <property type="match status" value="1"/>
</dbReference>
<gene>
    <name evidence="2" type="ORF">CE91St30_27900</name>
</gene>
<dbReference type="InterPro" id="IPR051044">
    <property type="entry name" value="MAG_DAG_Lipase"/>
</dbReference>
<evidence type="ECO:0000313" key="2">
    <source>
        <dbReference type="EMBL" id="BDE97457.1"/>
    </source>
</evidence>
<organism evidence="2 3">
    <name type="scientific">Raoultibacter timonensis</name>
    <dbReference type="NCBI Taxonomy" id="1907662"/>
    <lineage>
        <taxon>Bacteria</taxon>
        <taxon>Bacillati</taxon>
        <taxon>Actinomycetota</taxon>
        <taxon>Coriobacteriia</taxon>
        <taxon>Eggerthellales</taxon>
        <taxon>Eggerthellaceae</taxon>
        <taxon>Raoultibacter</taxon>
    </lineage>
</organism>
<proteinExistence type="predicted"/>
<dbReference type="PANTHER" id="PTHR11614">
    <property type="entry name" value="PHOSPHOLIPASE-RELATED"/>
    <property type="match status" value="1"/>
</dbReference>
<dbReference type="InterPro" id="IPR022742">
    <property type="entry name" value="Hydrolase_4"/>
</dbReference>
<accession>A0ABN6MHG9</accession>
<reference evidence="2 3" key="1">
    <citation type="submission" date="2022-01" db="EMBL/GenBank/DDBJ databases">
        <title>Novel bile acid biosynthetic pathways are enriched in the microbiome of centenarians.</title>
        <authorList>
            <person name="Sato Y."/>
            <person name="Atarashi K."/>
            <person name="Plichta R.D."/>
            <person name="Arai Y."/>
            <person name="Sasajima S."/>
            <person name="Kearney M.S."/>
            <person name="Suda W."/>
            <person name="Takeshita K."/>
            <person name="Sasaki T."/>
            <person name="Okamoto S."/>
            <person name="Skelly N.A."/>
            <person name="Okamura Y."/>
            <person name="Vlamakis H."/>
            <person name="Li Y."/>
            <person name="Tanoue T."/>
            <person name="Takei H."/>
            <person name="Nittono H."/>
            <person name="Narushima S."/>
            <person name="Irie J."/>
            <person name="Itoh H."/>
            <person name="Moriya K."/>
            <person name="Sugiura Y."/>
            <person name="Suematsu M."/>
            <person name="Moritoki N."/>
            <person name="Shibata S."/>
            <person name="Littman R.D."/>
            <person name="Fischbach A.M."/>
            <person name="Uwamino Y."/>
            <person name="Inoue T."/>
            <person name="Honda A."/>
            <person name="Hattori M."/>
            <person name="Murai T."/>
            <person name="Xavier J.R."/>
            <person name="Hirose N."/>
            <person name="Honda K."/>
        </authorList>
    </citation>
    <scope>NUCLEOTIDE SEQUENCE [LARGE SCALE GENOMIC DNA]</scope>
    <source>
        <strain evidence="2 3">CE91-St30</strain>
    </source>
</reference>
<dbReference type="Pfam" id="PF12146">
    <property type="entry name" value="Hydrolase_4"/>
    <property type="match status" value="1"/>
</dbReference>
<sequence>MHREFTETAHDNVLLCGKIDAPDDPSAVIVIVHGLCEHYGRYDYLVAKLNAAGYAVVRFDHRGHGRSMGKLVYFKDREQIVKDTDLFVEAARRDFPGLPVYMIGHSMGGFGAASYGTAHPGKLAGYVLSGAWTRDHKGLANVDPSLDNDTYLPNELGDGVCSDPAVVKAYQEDKFVAKKMSVGLMRAVHDGHGWLKENAAAFADPVILLHGGNDGLVDPKDSLDMFEEVSSTDKSLRVYAGLCHEIFNEFDRDMVIRDAIEWLDKRAK</sequence>
<keyword evidence="3" id="KW-1185">Reference proteome</keyword>
<dbReference type="Proteomes" id="UP001320544">
    <property type="component" value="Chromosome"/>
</dbReference>
<protein>
    <submittedName>
        <fullName evidence="2">Monoacylglycerol lipase</fullName>
    </submittedName>
</protein>